<dbReference type="EMBL" id="MFLI01000006">
    <property type="protein sequence ID" value="OGG62568.1"/>
    <property type="molecule type" value="Genomic_DNA"/>
</dbReference>
<evidence type="ECO:0000256" key="1">
    <source>
        <dbReference type="ARBA" id="ARBA00000085"/>
    </source>
</evidence>
<dbReference type="AlphaFoldDB" id="A0A1F6DMC0"/>
<proteinExistence type="predicted"/>
<keyword evidence="4" id="KW-1133">Transmembrane helix</keyword>
<dbReference type="InterPro" id="IPR003594">
    <property type="entry name" value="HATPase_dom"/>
</dbReference>
<feature type="transmembrane region" description="Helical" evidence="4">
    <location>
        <begin position="164"/>
        <end position="184"/>
    </location>
</feature>
<dbReference type="InterPro" id="IPR036890">
    <property type="entry name" value="HATPase_C_sf"/>
</dbReference>
<feature type="transmembrane region" description="Helical" evidence="4">
    <location>
        <begin position="196"/>
        <end position="215"/>
    </location>
</feature>
<evidence type="ECO:0000256" key="3">
    <source>
        <dbReference type="ARBA" id="ARBA00022553"/>
    </source>
</evidence>
<dbReference type="STRING" id="1798495.A3C19_01135"/>
<dbReference type="Gene3D" id="3.30.565.10">
    <property type="entry name" value="Histidine kinase-like ATPase, C-terminal domain"/>
    <property type="match status" value="1"/>
</dbReference>
<feature type="transmembrane region" description="Helical" evidence="4">
    <location>
        <begin position="133"/>
        <end position="152"/>
    </location>
</feature>
<dbReference type="PANTHER" id="PTHR43547:SF2">
    <property type="entry name" value="HYBRID SIGNAL TRANSDUCTION HISTIDINE KINASE C"/>
    <property type="match status" value="1"/>
</dbReference>
<dbReference type="Pfam" id="PF02518">
    <property type="entry name" value="HATPase_c"/>
    <property type="match status" value="1"/>
</dbReference>
<feature type="transmembrane region" description="Helical" evidence="4">
    <location>
        <begin position="93"/>
        <end position="113"/>
    </location>
</feature>
<name>A0A1F6DMC0_9BACT</name>
<dbReference type="EC" id="2.7.13.3" evidence="2"/>
<dbReference type="PROSITE" id="PS50109">
    <property type="entry name" value="HIS_KIN"/>
    <property type="match status" value="1"/>
</dbReference>
<protein>
    <recommendedName>
        <fullName evidence="2">histidine kinase</fullName>
        <ecNumber evidence="2">2.7.13.3</ecNumber>
    </recommendedName>
</protein>
<feature type="transmembrane region" description="Helical" evidence="4">
    <location>
        <begin position="249"/>
        <end position="267"/>
    </location>
</feature>
<feature type="transmembrane region" description="Helical" evidence="4">
    <location>
        <begin position="54"/>
        <end position="81"/>
    </location>
</feature>
<feature type="transmembrane region" description="Helical" evidence="4">
    <location>
        <begin position="6"/>
        <end position="23"/>
    </location>
</feature>
<dbReference type="SUPFAM" id="SSF55874">
    <property type="entry name" value="ATPase domain of HSP90 chaperone/DNA topoisomerase II/histidine kinase"/>
    <property type="match status" value="1"/>
</dbReference>
<keyword evidence="4" id="KW-0812">Transmembrane</keyword>
<dbReference type="SMART" id="SM00387">
    <property type="entry name" value="HATPase_c"/>
    <property type="match status" value="1"/>
</dbReference>
<dbReference type="Proteomes" id="UP000178532">
    <property type="component" value="Unassembled WGS sequence"/>
</dbReference>
<feature type="domain" description="Histidine kinase" evidence="5">
    <location>
        <begin position="300"/>
        <end position="521"/>
    </location>
</feature>
<evidence type="ECO:0000256" key="2">
    <source>
        <dbReference type="ARBA" id="ARBA00012438"/>
    </source>
</evidence>
<sequence>MYANIVPALTSIILAGFVLRSAVDRSKVYMFAGFVGVFSLWLLANSVLWTSNDYYLVAGLWTPLAYVELLFFLLLFCFFYLDVFSVIPRWLSALVLVTTAVSFVINVLGGASAGFDQAWCNMYNSEFLNNYNLGVEIVILLAILGLGTYRVLKLKEKKDEQIRLTMITSSIVLFMGIFSGSEYVSANSTVYLAELYALFFLPIFILFLTVAITTYGTFRLGDTVAKALFYIFLVFSGAQFFFVSSLASAVLTTIAFLMTLSFGILLLRSYEREARIRAQVEQLAGELAKTNERQETLIHFIGHEVKNSLTKDAGAFAAIAQGDFGAPPDGMKPFVEHALAESRQSAGSVENILKAANLKKGTVTYAKAPFELKALVSEAVEKARPMAMEKRLALSFLEGDSGSPYIFNGDKSQISDHVLRNLIENSINYTPSGSVTVSLKKEGNKFVFAVKDTGIGISEEDKKRLFTEGGHGKDSQKINVHSTGYGLYIAKSIVEAHGGAIGVESEGQSKGSLFVVELPVS</sequence>
<keyword evidence="3" id="KW-0597">Phosphoprotein</keyword>
<comment type="caution">
    <text evidence="6">The sequence shown here is derived from an EMBL/GenBank/DDBJ whole genome shotgun (WGS) entry which is preliminary data.</text>
</comment>
<evidence type="ECO:0000313" key="6">
    <source>
        <dbReference type="EMBL" id="OGG62568.1"/>
    </source>
</evidence>
<dbReference type="GO" id="GO:0000155">
    <property type="term" value="F:phosphorelay sensor kinase activity"/>
    <property type="evidence" value="ECO:0007669"/>
    <property type="project" value="TreeGrafter"/>
</dbReference>
<accession>A0A1F6DMC0</accession>
<keyword evidence="4" id="KW-0472">Membrane</keyword>
<evidence type="ECO:0000313" key="7">
    <source>
        <dbReference type="Proteomes" id="UP000178532"/>
    </source>
</evidence>
<evidence type="ECO:0000256" key="4">
    <source>
        <dbReference type="SAM" id="Phobius"/>
    </source>
</evidence>
<feature type="transmembrane region" description="Helical" evidence="4">
    <location>
        <begin position="28"/>
        <end position="48"/>
    </location>
</feature>
<dbReference type="InterPro" id="IPR005467">
    <property type="entry name" value="His_kinase_dom"/>
</dbReference>
<dbReference type="InterPro" id="IPR004358">
    <property type="entry name" value="Sig_transdc_His_kin-like_C"/>
</dbReference>
<comment type="catalytic activity">
    <reaction evidence="1">
        <text>ATP + protein L-histidine = ADP + protein N-phospho-L-histidine.</text>
        <dbReference type="EC" id="2.7.13.3"/>
    </reaction>
</comment>
<organism evidence="6 7">
    <name type="scientific">Candidatus Kaiserbacteria bacterium RIFCSPHIGHO2_02_FULL_54_22</name>
    <dbReference type="NCBI Taxonomy" id="1798495"/>
    <lineage>
        <taxon>Bacteria</taxon>
        <taxon>Candidatus Kaiseribacteriota</taxon>
    </lineage>
</organism>
<dbReference type="PANTHER" id="PTHR43547">
    <property type="entry name" value="TWO-COMPONENT HISTIDINE KINASE"/>
    <property type="match status" value="1"/>
</dbReference>
<gene>
    <name evidence="6" type="ORF">A3C19_01135</name>
</gene>
<evidence type="ECO:0000259" key="5">
    <source>
        <dbReference type="PROSITE" id="PS50109"/>
    </source>
</evidence>
<dbReference type="PRINTS" id="PR00344">
    <property type="entry name" value="BCTRLSENSOR"/>
</dbReference>
<reference evidence="6 7" key="1">
    <citation type="journal article" date="2016" name="Nat. Commun.">
        <title>Thousands of microbial genomes shed light on interconnected biogeochemical processes in an aquifer system.</title>
        <authorList>
            <person name="Anantharaman K."/>
            <person name="Brown C.T."/>
            <person name="Hug L.A."/>
            <person name="Sharon I."/>
            <person name="Castelle C.J."/>
            <person name="Probst A.J."/>
            <person name="Thomas B.C."/>
            <person name="Singh A."/>
            <person name="Wilkins M.J."/>
            <person name="Karaoz U."/>
            <person name="Brodie E.L."/>
            <person name="Williams K.H."/>
            <person name="Hubbard S.S."/>
            <person name="Banfield J.F."/>
        </authorList>
    </citation>
    <scope>NUCLEOTIDE SEQUENCE [LARGE SCALE GENOMIC DNA]</scope>
</reference>
<feature type="transmembrane region" description="Helical" evidence="4">
    <location>
        <begin position="227"/>
        <end position="243"/>
    </location>
</feature>